<organism evidence="3 4">
    <name type="scientific">Pocillopora meandrina</name>
    <dbReference type="NCBI Taxonomy" id="46732"/>
    <lineage>
        <taxon>Eukaryota</taxon>
        <taxon>Metazoa</taxon>
        <taxon>Cnidaria</taxon>
        <taxon>Anthozoa</taxon>
        <taxon>Hexacorallia</taxon>
        <taxon>Scleractinia</taxon>
        <taxon>Astrocoeniina</taxon>
        <taxon>Pocilloporidae</taxon>
        <taxon>Pocillopora</taxon>
    </lineage>
</organism>
<accession>A0AAU9W3A2</accession>
<name>A0AAU9W3A2_9CNID</name>
<dbReference type="EMBL" id="CALNXJ010000007">
    <property type="protein sequence ID" value="CAH3044024.1"/>
    <property type="molecule type" value="Genomic_DNA"/>
</dbReference>
<proteinExistence type="predicted"/>
<feature type="region of interest" description="Disordered" evidence="1">
    <location>
        <begin position="330"/>
        <end position="372"/>
    </location>
</feature>
<evidence type="ECO:0000313" key="4">
    <source>
        <dbReference type="Proteomes" id="UP001159428"/>
    </source>
</evidence>
<keyword evidence="2" id="KW-0812">Transmembrane</keyword>
<dbReference type="Proteomes" id="UP001159428">
    <property type="component" value="Unassembled WGS sequence"/>
</dbReference>
<dbReference type="AlphaFoldDB" id="A0AAU9W3A2"/>
<evidence type="ECO:0000313" key="3">
    <source>
        <dbReference type="EMBL" id="CAH3044024.1"/>
    </source>
</evidence>
<protein>
    <submittedName>
        <fullName evidence="3">Uncharacterized protein</fullName>
    </submittedName>
</protein>
<keyword evidence="2" id="KW-0472">Membrane</keyword>
<reference evidence="3 4" key="1">
    <citation type="submission" date="2022-05" db="EMBL/GenBank/DDBJ databases">
        <authorList>
            <consortium name="Genoscope - CEA"/>
            <person name="William W."/>
        </authorList>
    </citation>
    <scope>NUCLEOTIDE SEQUENCE [LARGE SCALE GENOMIC DNA]</scope>
</reference>
<feature type="compositionally biased region" description="Low complexity" evidence="1">
    <location>
        <begin position="286"/>
        <end position="302"/>
    </location>
</feature>
<feature type="transmembrane region" description="Helical" evidence="2">
    <location>
        <begin position="171"/>
        <end position="194"/>
    </location>
</feature>
<feature type="region of interest" description="Disordered" evidence="1">
    <location>
        <begin position="283"/>
        <end position="302"/>
    </location>
</feature>
<keyword evidence="2" id="KW-1133">Transmembrane helix</keyword>
<evidence type="ECO:0000256" key="2">
    <source>
        <dbReference type="SAM" id="Phobius"/>
    </source>
</evidence>
<gene>
    <name evidence="3" type="ORF">PMEA_00030841</name>
</gene>
<feature type="region of interest" description="Disordered" evidence="1">
    <location>
        <begin position="53"/>
        <end position="169"/>
    </location>
</feature>
<feature type="compositionally biased region" description="Basic and acidic residues" evidence="1">
    <location>
        <begin position="75"/>
        <end position="91"/>
    </location>
</feature>
<feature type="region of interest" description="Disordered" evidence="1">
    <location>
        <begin position="216"/>
        <end position="274"/>
    </location>
</feature>
<feature type="compositionally biased region" description="Basic and acidic residues" evidence="1">
    <location>
        <begin position="229"/>
        <end position="254"/>
    </location>
</feature>
<sequence length="471" mass="51887">MESAANNNHANREKIMMRRAANEDILEYPGSDKKLPSNFKLKSLLKRAVKRGRDIAASQGAPGTNIPKDSTQGETRQKSFGRDKKESHLPDDYPNTDGNKHKPRGTSTVQDTKKNIKPTNMASADPRWRSAMDYERKSHDENKKPKRKKKKEGEVESQSETKDPADDGSSIIVGGLIGGMFLFMAIGTVFYRIWRNCRKRAGRDRGDLERGRLSASNQAIAEDGDEDIIYERKPRERKEKNKKEDEGEPPDKDIGLNLEVSPPQSPPPKGILKNTHGREVRVNMEPSDSSQPASLSTLSAPSLGSSIGTPHFTSASGCSVEYMTLLDTRKDSELKPGMPQSSGSSSSSDAKITAETERDLAAPPQSSTISAASRQLRNIVTMETGGSNSSSESCKTPVAASDDVIITMDDDDDCKVPLLSSENEGSSAEVIYFRNDLTTEGDEDDDKERSDRCFSWVLQWTPDNEVVSRLT</sequence>
<evidence type="ECO:0000256" key="1">
    <source>
        <dbReference type="SAM" id="MobiDB-lite"/>
    </source>
</evidence>
<keyword evidence="4" id="KW-1185">Reference proteome</keyword>
<comment type="caution">
    <text evidence="3">The sequence shown here is derived from an EMBL/GenBank/DDBJ whole genome shotgun (WGS) entry which is preliminary data.</text>
</comment>
<feature type="compositionally biased region" description="Basic and acidic residues" evidence="1">
    <location>
        <begin position="126"/>
        <end position="143"/>
    </location>
</feature>
<feature type="compositionally biased region" description="Basic and acidic residues" evidence="1">
    <location>
        <begin position="151"/>
        <end position="165"/>
    </location>
</feature>